<proteinExistence type="predicted"/>
<protein>
    <submittedName>
        <fullName evidence="1">Replication-relaxation family protein</fullName>
    </submittedName>
</protein>
<sequence>MQKVAKKEQRIDNVLLSLKKLDFLSRSQIQTLHNLGSDRNAQKFLKSIDKYVHSFREGENVYYLSKEGRERVECNKVRKKTIQARHYLMRNSLYIAYGCPSTWENEVALEVEGYTKIICDANFEDNGRDHIIEVDYTQKMSVNKNKIEKYRILSQLGVFETPPMFIWMTTTEYRRKQLLKMCEGLDAQVFIITDFL</sequence>
<accession>A0ABD7X2B1</accession>
<gene>
    <name evidence="1" type="ORF">PWO00_12715</name>
</gene>
<evidence type="ECO:0000313" key="2">
    <source>
        <dbReference type="Proteomes" id="UP001220217"/>
    </source>
</evidence>
<dbReference type="InterPro" id="IPR025855">
    <property type="entry name" value="Replic_Relax"/>
</dbReference>
<name>A0ABD7X2B1_PRIAR</name>
<reference evidence="1 2" key="1">
    <citation type="submission" date="2023-02" db="EMBL/GenBank/DDBJ databases">
        <title>Complete genome sequence of Priestia aryabhattai G5MAi6, a methanol-tolerant strain isolated from tap water in Hong Kong.</title>
        <authorList>
            <person name="Leung K.M."/>
            <person name="Lai G.K.K."/>
            <person name="Griffin S.D.J."/>
        </authorList>
    </citation>
    <scope>NUCLEOTIDE SEQUENCE [LARGE SCALE GENOMIC DNA]</scope>
    <source>
        <strain evidence="1 2">G5MAi6</strain>
    </source>
</reference>
<evidence type="ECO:0000313" key="1">
    <source>
        <dbReference type="EMBL" id="WEA46781.1"/>
    </source>
</evidence>
<dbReference type="Pfam" id="PF13814">
    <property type="entry name" value="Replic_Relax"/>
    <property type="match status" value="1"/>
</dbReference>
<dbReference type="EMBL" id="CP118718">
    <property type="protein sequence ID" value="WEA46781.1"/>
    <property type="molecule type" value="Genomic_DNA"/>
</dbReference>
<dbReference type="RefSeq" id="WP_275037478.1">
    <property type="nucleotide sequence ID" value="NZ_CP118718.1"/>
</dbReference>
<dbReference type="AlphaFoldDB" id="A0ABD7X2B1"/>
<dbReference type="Proteomes" id="UP001220217">
    <property type="component" value="Chromosome"/>
</dbReference>
<organism evidence="1 2">
    <name type="scientific">Priestia aryabhattai</name>
    <name type="common">Bacillus aryabhattai</name>
    <dbReference type="NCBI Taxonomy" id="412384"/>
    <lineage>
        <taxon>Bacteria</taxon>
        <taxon>Bacillati</taxon>
        <taxon>Bacillota</taxon>
        <taxon>Bacilli</taxon>
        <taxon>Bacillales</taxon>
        <taxon>Bacillaceae</taxon>
        <taxon>Priestia</taxon>
    </lineage>
</organism>